<dbReference type="SFLD" id="SFLDG01151">
    <property type="entry name" value="Main.2:_Nu-like"/>
    <property type="match status" value="1"/>
</dbReference>
<feature type="domain" description="GST C-terminal" evidence="3">
    <location>
        <begin position="94"/>
        <end position="216"/>
    </location>
</feature>
<dbReference type="Gene3D" id="3.40.30.10">
    <property type="entry name" value="Glutaredoxin"/>
    <property type="match status" value="1"/>
</dbReference>
<dbReference type="InterPro" id="IPR040079">
    <property type="entry name" value="Glutathione_S-Trfase"/>
</dbReference>
<dbReference type="PANTHER" id="PTHR44051">
    <property type="entry name" value="GLUTATHIONE S-TRANSFERASE-RELATED"/>
    <property type="match status" value="1"/>
</dbReference>
<proteinExistence type="inferred from homology"/>
<organism evidence="4 5">
    <name type="scientific">Neoroseomonas marina</name>
    <dbReference type="NCBI Taxonomy" id="1232220"/>
    <lineage>
        <taxon>Bacteria</taxon>
        <taxon>Pseudomonadati</taxon>
        <taxon>Pseudomonadota</taxon>
        <taxon>Alphaproteobacteria</taxon>
        <taxon>Acetobacterales</taxon>
        <taxon>Acetobacteraceae</taxon>
        <taxon>Neoroseomonas</taxon>
    </lineage>
</organism>
<sequence length="216" mass="23634">MGRTVTRRRLYGWATPNTHRVSILLEELGLDYGVTGVNIRRREQFAPEILALNPFGKVPILLEEHAEGPPLVLFESGAILIHLAEAHGRFLPVDGPERTATLAWLMVALTGLGPVTGQAHHWTELAPEKPEAARAHALAQVDRVYRLLDGRLGEAPYLAGAAYSIADMAALPWIGRHGWAERRLEDTPSIAAWYERLMARPAVARGLAVPKGAVLA</sequence>
<dbReference type="InterPro" id="IPR010987">
    <property type="entry name" value="Glutathione-S-Trfase_C-like"/>
</dbReference>
<gene>
    <name evidence="4" type="ORF">GWK16_02700</name>
</gene>
<evidence type="ECO:0000256" key="1">
    <source>
        <dbReference type="RuleBase" id="RU003494"/>
    </source>
</evidence>
<dbReference type="PANTHER" id="PTHR44051:SF19">
    <property type="entry name" value="DISULFIDE-BOND OXIDOREDUCTASE YFCG"/>
    <property type="match status" value="1"/>
</dbReference>
<name>A0A848E7R5_9PROT</name>
<accession>A0A848E7R5</accession>
<dbReference type="GO" id="GO:0016740">
    <property type="term" value="F:transferase activity"/>
    <property type="evidence" value="ECO:0007669"/>
    <property type="project" value="UniProtKB-KW"/>
</dbReference>
<dbReference type="Gene3D" id="1.20.1050.10">
    <property type="match status" value="1"/>
</dbReference>
<dbReference type="InterPro" id="IPR004045">
    <property type="entry name" value="Glutathione_S-Trfase_N"/>
</dbReference>
<comment type="caution">
    <text evidence="4">The sequence shown here is derived from an EMBL/GenBank/DDBJ whole genome shotgun (WGS) entry which is preliminary data.</text>
</comment>
<feature type="domain" description="GST N-terminal" evidence="2">
    <location>
        <begin position="5"/>
        <end position="91"/>
    </location>
</feature>
<dbReference type="SUPFAM" id="SSF47616">
    <property type="entry name" value="GST C-terminal domain-like"/>
    <property type="match status" value="1"/>
</dbReference>
<keyword evidence="4" id="KW-0808">Transferase</keyword>
<dbReference type="SFLD" id="SFLDS00019">
    <property type="entry name" value="Glutathione_Transferase_(cytos"/>
    <property type="match status" value="1"/>
</dbReference>
<dbReference type="PROSITE" id="PS50404">
    <property type="entry name" value="GST_NTER"/>
    <property type="match status" value="1"/>
</dbReference>
<dbReference type="PROSITE" id="PS50405">
    <property type="entry name" value="GST_CTER"/>
    <property type="match status" value="1"/>
</dbReference>
<dbReference type="CDD" id="cd03048">
    <property type="entry name" value="GST_N_Ure2p_like"/>
    <property type="match status" value="1"/>
</dbReference>
<dbReference type="EMBL" id="JABBKX010000001">
    <property type="protein sequence ID" value="NMJ40136.1"/>
    <property type="molecule type" value="Genomic_DNA"/>
</dbReference>
<dbReference type="InterPro" id="IPR036282">
    <property type="entry name" value="Glutathione-S-Trfase_C_sf"/>
</dbReference>
<evidence type="ECO:0000259" key="2">
    <source>
        <dbReference type="PROSITE" id="PS50404"/>
    </source>
</evidence>
<protein>
    <submittedName>
        <fullName evidence="4">Glutathione S-transferase family protein</fullName>
    </submittedName>
</protein>
<dbReference type="RefSeq" id="WP_170052418.1">
    <property type="nucleotide sequence ID" value="NZ_JABBKX010000001.1"/>
</dbReference>
<keyword evidence="5" id="KW-1185">Reference proteome</keyword>
<comment type="similarity">
    <text evidence="1">Belongs to the GST superfamily.</text>
</comment>
<dbReference type="Pfam" id="PF02798">
    <property type="entry name" value="GST_N"/>
    <property type="match status" value="1"/>
</dbReference>
<evidence type="ECO:0000259" key="3">
    <source>
        <dbReference type="PROSITE" id="PS50405"/>
    </source>
</evidence>
<dbReference type="SUPFAM" id="SSF52833">
    <property type="entry name" value="Thioredoxin-like"/>
    <property type="match status" value="1"/>
</dbReference>
<dbReference type="AlphaFoldDB" id="A0A848E7R5"/>
<reference evidence="4 5" key="1">
    <citation type="submission" date="2020-03" db="EMBL/GenBank/DDBJ databases">
        <authorList>
            <person name="Sun Q."/>
        </authorList>
    </citation>
    <scope>NUCLEOTIDE SEQUENCE [LARGE SCALE GENOMIC DNA]</scope>
    <source>
        <strain evidence="4 5">JC162</strain>
    </source>
</reference>
<dbReference type="Pfam" id="PF00043">
    <property type="entry name" value="GST_C"/>
    <property type="match status" value="1"/>
</dbReference>
<dbReference type="SFLD" id="SFLDG00358">
    <property type="entry name" value="Main_(cytGST)"/>
    <property type="match status" value="1"/>
</dbReference>
<dbReference type="Proteomes" id="UP000548582">
    <property type="component" value="Unassembled WGS sequence"/>
</dbReference>
<dbReference type="InterPro" id="IPR036249">
    <property type="entry name" value="Thioredoxin-like_sf"/>
</dbReference>
<dbReference type="InterPro" id="IPR004046">
    <property type="entry name" value="GST_C"/>
</dbReference>
<evidence type="ECO:0000313" key="4">
    <source>
        <dbReference type="EMBL" id="NMJ40136.1"/>
    </source>
</evidence>
<evidence type="ECO:0000313" key="5">
    <source>
        <dbReference type="Proteomes" id="UP000548582"/>
    </source>
</evidence>